<keyword evidence="1" id="KW-0732">Signal</keyword>
<evidence type="ECO:0000313" key="2">
    <source>
        <dbReference type="EMBL" id="GFY02893.1"/>
    </source>
</evidence>
<feature type="signal peptide" evidence="1">
    <location>
        <begin position="1"/>
        <end position="18"/>
    </location>
</feature>
<accession>A0A8X6S155</accession>
<organism evidence="2 3">
    <name type="scientific">Trichonephila clavipes</name>
    <name type="common">Golden silk orbweaver</name>
    <name type="synonym">Nephila clavipes</name>
    <dbReference type="NCBI Taxonomy" id="2585209"/>
    <lineage>
        <taxon>Eukaryota</taxon>
        <taxon>Metazoa</taxon>
        <taxon>Ecdysozoa</taxon>
        <taxon>Arthropoda</taxon>
        <taxon>Chelicerata</taxon>
        <taxon>Arachnida</taxon>
        <taxon>Araneae</taxon>
        <taxon>Araneomorphae</taxon>
        <taxon>Entelegynae</taxon>
        <taxon>Araneoidea</taxon>
        <taxon>Nephilidae</taxon>
        <taxon>Trichonephila</taxon>
    </lineage>
</organism>
<protein>
    <recommendedName>
        <fullName evidence="4">Secreted protein</fullName>
    </recommendedName>
</protein>
<evidence type="ECO:0000256" key="1">
    <source>
        <dbReference type="SAM" id="SignalP"/>
    </source>
</evidence>
<sequence>MCLTTWLLLRWIDGETTAAGEGCGSFVRPGSPMKEGKFDLDPPNRGADTSLIIEDHTNFSCYNGERHSDSRQHNFVYILRRHRNVDNPHRAKAHCQSSKQTPLRSRKLVLQMENCS</sequence>
<evidence type="ECO:0000313" key="3">
    <source>
        <dbReference type="Proteomes" id="UP000887159"/>
    </source>
</evidence>
<comment type="caution">
    <text evidence="2">The sequence shown here is derived from an EMBL/GenBank/DDBJ whole genome shotgun (WGS) entry which is preliminary data.</text>
</comment>
<feature type="chain" id="PRO_5036495404" description="Secreted protein" evidence="1">
    <location>
        <begin position="19"/>
        <end position="116"/>
    </location>
</feature>
<evidence type="ECO:0008006" key="4">
    <source>
        <dbReference type="Google" id="ProtNLM"/>
    </source>
</evidence>
<dbReference type="Proteomes" id="UP000887159">
    <property type="component" value="Unassembled WGS sequence"/>
</dbReference>
<gene>
    <name evidence="2" type="ORF">TNCV_3507731</name>
</gene>
<keyword evidence="3" id="KW-1185">Reference proteome</keyword>
<name>A0A8X6S155_TRICX</name>
<dbReference type="EMBL" id="BMAU01021233">
    <property type="protein sequence ID" value="GFY02893.1"/>
    <property type="molecule type" value="Genomic_DNA"/>
</dbReference>
<dbReference type="AlphaFoldDB" id="A0A8X6S155"/>
<proteinExistence type="predicted"/>
<reference evidence="2" key="1">
    <citation type="submission" date="2020-08" db="EMBL/GenBank/DDBJ databases">
        <title>Multicomponent nature underlies the extraordinary mechanical properties of spider dragline silk.</title>
        <authorList>
            <person name="Kono N."/>
            <person name="Nakamura H."/>
            <person name="Mori M."/>
            <person name="Yoshida Y."/>
            <person name="Ohtoshi R."/>
            <person name="Malay A.D."/>
            <person name="Moran D.A.P."/>
            <person name="Tomita M."/>
            <person name="Numata K."/>
            <person name="Arakawa K."/>
        </authorList>
    </citation>
    <scope>NUCLEOTIDE SEQUENCE</scope>
</reference>